<dbReference type="VEuPathDB" id="TriTrypDB:BSAL_16035"/>
<organism evidence="2 3">
    <name type="scientific">Bodo saltans</name>
    <name type="common">Flagellated protozoan</name>
    <dbReference type="NCBI Taxonomy" id="75058"/>
    <lineage>
        <taxon>Eukaryota</taxon>
        <taxon>Discoba</taxon>
        <taxon>Euglenozoa</taxon>
        <taxon>Kinetoplastea</taxon>
        <taxon>Metakinetoplastina</taxon>
        <taxon>Eubodonida</taxon>
        <taxon>Bodonidae</taxon>
        <taxon>Bodo</taxon>
    </lineage>
</organism>
<feature type="region of interest" description="Disordered" evidence="1">
    <location>
        <begin position="693"/>
        <end position="718"/>
    </location>
</feature>
<reference evidence="3" key="1">
    <citation type="submission" date="2015-09" db="EMBL/GenBank/DDBJ databases">
        <authorList>
            <consortium name="Pathogen Informatics"/>
        </authorList>
    </citation>
    <scope>NUCLEOTIDE SEQUENCE [LARGE SCALE GENOMIC DNA]</scope>
    <source>
        <strain evidence="3">Lake Konstanz</strain>
    </source>
</reference>
<feature type="compositionally biased region" description="Basic and acidic residues" evidence="1">
    <location>
        <begin position="759"/>
        <end position="769"/>
    </location>
</feature>
<name>A0A0S4JE46_BODSA</name>
<gene>
    <name evidence="2" type="ORF">BSAL_16035</name>
</gene>
<feature type="region of interest" description="Disordered" evidence="1">
    <location>
        <begin position="612"/>
        <end position="642"/>
    </location>
</feature>
<feature type="compositionally biased region" description="Low complexity" evidence="1">
    <location>
        <begin position="693"/>
        <end position="709"/>
    </location>
</feature>
<sequence>MCAHTMSCGVWKRGRYNVRLNATYLETIFQKTAANAAALRERAPLVRNMVHSASSDEYKWLDDRLRRAEYRKQRHVKWVSEWLMTNKTSYPRGEVNLPLDVRPFHQGGAMWMELPAAARDGDAPQTPHFVVQEAAVSPSIGKEMMPRRNDGAGPSSPNERSSSLPLLATTRSTTFSASEALAILYHRAASSSSSASSNGAKYPQCYALFHDRVGGGGSNRPPSCVTPAMNLIVVSGDSIAFQLFRRLLRLVRDGVATPVTIRVGDKYLPTPQRARPNFYFSKWHDIVLAVHPTHDELHTFQSPMLDDYSKHAPNYVKEEGKSLNRFFIDVAQHRWEKHCGPLHARRQRQNRHGHKKMATTMLPTNIENSDEGDDDEELFYLIFIWDPLTVRPRHDALVTCRPIVVGKETVKFRRLYGPYLQRHTKNDMQSLSPQVPAIPLRALGANIGLHVQGSVQWEQQASRSFEKTLSRMAVSCNEDNDEFHQSSFSSPSSSSALLKQLSANDDSYLYRLSPVLLTPAGSPQLFSNVAMSGETAPTVTSTSSVPSNIAANSQSSAALTSGDGTANVSSIETTWKRTTKVVSKVLRVAEVGRTGSLFRWLRVVERARANRDGSGINNKTMTDSNNITSSSRRQPQQQRGRHRRYFSRVRILDVQKAFVMTNNSSSAFEEDGLHETCKSAWLGVTTTEATVMSNDNNNNNNNNNFSSSGGSHGHRRHNNVSPRFVRRLRYILAPILSLISTEENRNNSTVDTNATSMPSREDQGQEQQKRRPTVSYFSPAFRGLDGCGDFATLLTLTALLADIVQDGVREGGRAFE</sequence>
<accession>A0A0S4JE46</accession>
<evidence type="ECO:0000313" key="2">
    <source>
        <dbReference type="EMBL" id="CUG88563.1"/>
    </source>
</evidence>
<proteinExistence type="predicted"/>
<feature type="compositionally biased region" description="Polar residues" evidence="1">
    <location>
        <begin position="745"/>
        <end position="758"/>
    </location>
</feature>
<evidence type="ECO:0000313" key="3">
    <source>
        <dbReference type="Proteomes" id="UP000051952"/>
    </source>
</evidence>
<evidence type="ECO:0000256" key="1">
    <source>
        <dbReference type="SAM" id="MobiDB-lite"/>
    </source>
</evidence>
<dbReference type="EMBL" id="CYKH01001652">
    <property type="protein sequence ID" value="CUG88563.1"/>
    <property type="molecule type" value="Genomic_DNA"/>
</dbReference>
<feature type="compositionally biased region" description="Polar residues" evidence="1">
    <location>
        <begin position="155"/>
        <end position="164"/>
    </location>
</feature>
<feature type="region of interest" description="Disordered" evidence="1">
    <location>
        <begin position="745"/>
        <end position="774"/>
    </location>
</feature>
<dbReference type="Proteomes" id="UP000051952">
    <property type="component" value="Unassembled WGS sequence"/>
</dbReference>
<dbReference type="AlphaFoldDB" id="A0A0S4JE46"/>
<feature type="region of interest" description="Disordered" evidence="1">
    <location>
        <begin position="140"/>
        <end position="164"/>
    </location>
</feature>
<keyword evidence="3" id="KW-1185">Reference proteome</keyword>
<protein>
    <submittedName>
        <fullName evidence="2">Uncharacterized protein</fullName>
    </submittedName>
</protein>
<feature type="compositionally biased region" description="Polar residues" evidence="1">
    <location>
        <begin position="615"/>
        <end position="631"/>
    </location>
</feature>